<reference evidence="2 3" key="1">
    <citation type="submission" date="2020-06" db="EMBL/GenBank/DDBJ databases">
        <title>Transcriptomic and genomic resources for Thalictrum thalictroides and T. hernandezii: Facilitating candidate gene discovery in an emerging model plant lineage.</title>
        <authorList>
            <person name="Arias T."/>
            <person name="Riano-Pachon D.M."/>
            <person name="Di Stilio V.S."/>
        </authorList>
    </citation>
    <scope>NUCLEOTIDE SEQUENCE [LARGE SCALE GENOMIC DNA]</scope>
    <source>
        <strain evidence="3">cv. WT478/WT964</strain>
        <tissue evidence="2">Leaves</tissue>
    </source>
</reference>
<name>A0A7J6V2W3_THATH</name>
<dbReference type="EMBL" id="JABWDY010039291">
    <property type="protein sequence ID" value="KAF5179028.1"/>
    <property type="molecule type" value="Genomic_DNA"/>
</dbReference>
<dbReference type="Proteomes" id="UP000554482">
    <property type="component" value="Unassembled WGS sequence"/>
</dbReference>
<evidence type="ECO:0000256" key="1">
    <source>
        <dbReference type="SAM" id="MobiDB-lite"/>
    </source>
</evidence>
<accession>A0A7J6V2W3</accession>
<sequence>MTGTFETPQLLSPNNLLTTTSLSSSRPRMSETSATELVIGRLSFSLRLTVRLYMSFILAIPSRRSFSSFILTPTSWRSTTGLKQQTRLKRMELTFCLIGAFTSGFCSFERRVLVNHSSSTSSASYETSFSCSNQSFTASSFTCFSSASLSTA</sequence>
<evidence type="ECO:0000313" key="3">
    <source>
        <dbReference type="Proteomes" id="UP000554482"/>
    </source>
</evidence>
<protein>
    <submittedName>
        <fullName evidence="2">Uncharacterized protein</fullName>
    </submittedName>
</protein>
<comment type="caution">
    <text evidence="2">The sequence shown here is derived from an EMBL/GenBank/DDBJ whole genome shotgun (WGS) entry which is preliminary data.</text>
</comment>
<feature type="region of interest" description="Disordered" evidence="1">
    <location>
        <begin position="1"/>
        <end position="28"/>
    </location>
</feature>
<dbReference type="AlphaFoldDB" id="A0A7J6V2W3"/>
<keyword evidence="3" id="KW-1185">Reference proteome</keyword>
<evidence type="ECO:0000313" key="2">
    <source>
        <dbReference type="EMBL" id="KAF5179028.1"/>
    </source>
</evidence>
<feature type="compositionally biased region" description="Low complexity" evidence="1">
    <location>
        <begin position="10"/>
        <end position="27"/>
    </location>
</feature>
<proteinExistence type="predicted"/>
<organism evidence="2 3">
    <name type="scientific">Thalictrum thalictroides</name>
    <name type="common">Rue-anemone</name>
    <name type="synonym">Anemone thalictroides</name>
    <dbReference type="NCBI Taxonomy" id="46969"/>
    <lineage>
        <taxon>Eukaryota</taxon>
        <taxon>Viridiplantae</taxon>
        <taxon>Streptophyta</taxon>
        <taxon>Embryophyta</taxon>
        <taxon>Tracheophyta</taxon>
        <taxon>Spermatophyta</taxon>
        <taxon>Magnoliopsida</taxon>
        <taxon>Ranunculales</taxon>
        <taxon>Ranunculaceae</taxon>
        <taxon>Thalictroideae</taxon>
        <taxon>Thalictrum</taxon>
    </lineage>
</organism>
<gene>
    <name evidence="2" type="ORF">FRX31_031385</name>
</gene>